<organism evidence="2 3">
    <name type="scientific">Methanooceanicella nereidis</name>
    <dbReference type="NCBI Taxonomy" id="2052831"/>
    <lineage>
        <taxon>Archaea</taxon>
        <taxon>Methanobacteriati</taxon>
        <taxon>Methanobacteriota</taxon>
        <taxon>Stenosarchaea group</taxon>
        <taxon>Methanomicrobia</taxon>
        <taxon>Methanocellales</taxon>
        <taxon>Methanocellaceae</taxon>
        <taxon>Methanooceanicella</taxon>
    </lineage>
</organism>
<dbReference type="Gene3D" id="3.90.1490.10">
    <property type="entry name" value="putative n-type atp pyrophosphatase, domain 2"/>
    <property type="match status" value="1"/>
</dbReference>
<dbReference type="InterPro" id="IPR030662">
    <property type="entry name" value="DPH6/MJ0570"/>
</dbReference>
<keyword evidence="3" id="KW-1185">Reference proteome</keyword>
<dbReference type="GO" id="GO:0017178">
    <property type="term" value="F:diphthine-ammonia ligase activity"/>
    <property type="evidence" value="ECO:0007669"/>
    <property type="project" value="TreeGrafter"/>
</dbReference>
<dbReference type="InterPro" id="IPR002761">
    <property type="entry name" value="Diphthami_syn_dom"/>
</dbReference>
<dbReference type="RefSeq" id="WP_230742001.1">
    <property type="nucleotide sequence ID" value="NZ_PGCK01000007.1"/>
</dbReference>
<evidence type="ECO:0000313" key="3">
    <source>
        <dbReference type="Proteomes" id="UP001320159"/>
    </source>
</evidence>
<name>A0AAP2W7K0_9EURY</name>
<proteinExistence type="predicted"/>
<dbReference type="CDD" id="cd01994">
    <property type="entry name" value="AANH_PF0828-like"/>
    <property type="match status" value="1"/>
</dbReference>
<sequence length="223" mass="25377">MRIAALFSGGKDSNYALFCARHFGWDVTHLVTVFSRSQESYMYHVPAIELTRLAASSIGIPLVEVVTPPEREVELIPLRDTLASLNVDGIVSGALASEYQRRRLDQICEDIGIKSFSPIWHKNPRDMVREMVDEGFEIMIAGCYAEGLDERWLGRILDEKALDALDRLHDRYGIHVAGEGGEYESVVLYGPHMRQRICVDYEKDWKIHSGKIIVKRAWLEDAK</sequence>
<dbReference type="SUPFAM" id="SSF52402">
    <property type="entry name" value="Adenine nucleotide alpha hydrolases-like"/>
    <property type="match status" value="1"/>
</dbReference>
<dbReference type="PANTHER" id="PTHR12196">
    <property type="entry name" value="DOMAIN OF UNKNOWN FUNCTION 71 DUF71 -CONTAINING PROTEIN"/>
    <property type="match status" value="1"/>
</dbReference>
<dbReference type="GO" id="GO:0017183">
    <property type="term" value="P:protein histidyl modification to diphthamide"/>
    <property type="evidence" value="ECO:0007669"/>
    <property type="project" value="TreeGrafter"/>
</dbReference>
<comment type="caution">
    <text evidence="2">The sequence shown here is derived from an EMBL/GenBank/DDBJ whole genome shotgun (WGS) entry which is preliminary data.</text>
</comment>
<dbReference type="NCBIfam" id="TIGR03679">
    <property type="entry name" value="arCOG00187"/>
    <property type="match status" value="1"/>
</dbReference>
<dbReference type="Pfam" id="PF01902">
    <property type="entry name" value="Diphthami_syn_2"/>
    <property type="match status" value="1"/>
</dbReference>
<gene>
    <name evidence="2" type="ORF">CUJ83_09090</name>
</gene>
<dbReference type="NCBIfam" id="TIGR00290">
    <property type="entry name" value="MJ0570_dom"/>
    <property type="match status" value="1"/>
</dbReference>
<accession>A0AAP2W7K0</accession>
<dbReference type="InterPro" id="IPR005237">
    <property type="entry name" value="MJ0570"/>
</dbReference>
<dbReference type="Gene3D" id="3.40.50.620">
    <property type="entry name" value="HUPs"/>
    <property type="match status" value="1"/>
</dbReference>
<evidence type="ECO:0000259" key="1">
    <source>
        <dbReference type="Pfam" id="PF01902"/>
    </source>
</evidence>
<feature type="domain" description="Diphthamide synthase" evidence="1">
    <location>
        <begin position="1"/>
        <end position="217"/>
    </location>
</feature>
<dbReference type="InterPro" id="IPR022427">
    <property type="entry name" value="MJ0570_ATP-bd"/>
</dbReference>
<reference evidence="2 3" key="1">
    <citation type="submission" date="2017-11" db="EMBL/GenBank/DDBJ databases">
        <title>Isolation and Characterization of Family Methanocellaceae Species from Potential Methane Hydrate Area Offshore Southwestern Taiwan.</title>
        <authorList>
            <person name="Zhang W.-L."/>
            <person name="Chen W.-C."/>
            <person name="Lai M.-C."/>
            <person name="Chen S.-C."/>
        </authorList>
    </citation>
    <scope>NUCLEOTIDE SEQUENCE [LARGE SCALE GENOMIC DNA]</scope>
    <source>
        <strain evidence="2 3">CWC-04</strain>
    </source>
</reference>
<dbReference type="PIRSF" id="PIRSF039123">
    <property type="entry name" value="Diphthamide_synthase"/>
    <property type="match status" value="1"/>
</dbReference>
<protein>
    <submittedName>
        <fullName evidence="2">TIGR00289 family protein</fullName>
    </submittedName>
</protein>
<dbReference type="NCBIfam" id="TIGR00289">
    <property type="entry name" value="TIGR00289 family protein"/>
    <property type="match status" value="1"/>
</dbReference>
<dbReference type="InterPro" id="IPR014729">
    <property type="entry name" value="Rossmann-like_a/b/a_fold"/>
</dbReference>
<evidence type="ECO:0000313" key="2">
    <source>
        <dbReference type="EMBL" id="MCD1295151.1"/>
    </source>
</evidence>
<dbReference type="PANTHER" id="PTHR12196:SF2">
    <property type="entry name" value="DIPHTHINE--AMMONIA LIGASE"/>
    <property type="match status" value="1"/>
</dbReference>
<dbReference type="Proteomes" id="UP001320159">
    <property type="component" value="Unassembled WGS sequence"/>
</dbReference>
<dbReference type="AlphaFoldDB" id="A0AAP2W7K0"/>
<dbReference type="EMBL" id="PGCK01000007">
    <property type="protein sequence ID" value="MCD1295151.1"/>
    <property type="molecule type" value="Genomic_DNA"/>
</dbReference>